<dbReference type="PROSITE" id="PS51787">
    <property type="entry name" value="LON_N"/>
    <property type="match status" value="1"/>
</dbReference>
<dbReference type="GO" id="GO:0005524">
    <property type="term" value="F:ATP binding"/>
    <property type="evidence" value="ECO:0007669"/>
    <property type="project" value="UniProtKB-KW"/>
</dbReference>
<dbReference type="InterPro" id="IPR015947">
    <property type="entry name" value="PUA-like_sf"/>
</dbReference>
<evidence type="ECO:0000256" key="5">
    <source>
        <dbReference type="ARBA" id="ARBA00022801"/>
    </source>
</evidence>
<dbReference type="InterPro" id="IPR014721">
    <property type="entry name" value="Ribsml_uS5_D2-typ_fold_subgr"/>
</dbReference>
<dbReference type="Pfam" id="PF02190">
    <property type="entry name" value="LON_substr_bdg"/>
    <property type="match status" value="1"/>
</dbReference>
<evidence type="ECO:0000256" key="8">
    <source>
        <dbReference type="ARBA" id="ARBA00023016"/>
    </source>
</evidence>
<keyword evidence="3 11" id="KW-0645">Protease</keyword>
<feature type="domain" description="Lon N-terminal" evidence="10">
    <location>
        <begin position="42"/>
        <end position="235"/>
    </location>
</feature>
<dbReference type="SUPFAM" id="SSF54211">
    <property type="entry name" value="Ribosomal protein S5 domain 2-like"/>
    <property type="match status" value="1"/>
</dbReference>
<keyword evidence="8" id="KW-0346">Stress response</keyword>
<dbReference type="Gene3D" id="1.20.58.1480">
    <property type="match status" value="1"/>
</dbReference>
<dbReference type="InterPro" id="IPR054594">
    <property type="entry name" value="Lon_lid"/>
</dbReference>
<dbReference type="FunFam" id="3.40.50.300:FF:000382">
    <property type="entry name" value="Lon protease homolog 2, peroxisomal"/>
    <property type="match status" value="1"/>
</dbReference>
<dbReference type="EC" id="3.4.21.53" evidence="11"/>
<dbReference type="PIRSF" id="PIRSF001174">
    <property type="entry name" value="Lon_proteas"/>
    <property type="match status" value="1"/>
</dbReference>
<dbReference type="Gene3D" id="3.30.230.10">
    <property type="match status" value="1"/>
</dbReference>
<evidence type="ECO:0000256" key="2">
    <source>
        <dbReference type="ARBA" id="ARBA00022490"/>
    </source>
</evidence>
<evidence type="ECO:0000256" key="6">
    <source>
        <dbReference type="ARBA" id="ARBA00022825"/>
    </source>
</evidence>
<dbReference type="InterPro" id="IPR046336">
    <property type="entry name" value="Lon_prtase_N_sf"/>
</dbReference>
<gene>
    <name evidence="11" type="ORF">MNBD_CHLOROFLEXI01-4078</name>
</gene>
<dbReference type="InterPro" id="IPR004815">
    <property type="entry name" value="Lon_bac/euk-typ"/>
</dbReference>
<dbReference type="PROSITE" id="PS51786">
    <property type="entry name" value="LON_PROTEOLYTIC"/>
    <property type="match status" value="1"/>
</dbReference>
<dbReference type="GO" id="GO:0030163">
    <property type="term" value="P:protein catabolic process"/>
    <property type="evidence" value="ECO:0007669"/>
    <property type="project" value="InterPro"/>
</dbReference>
<dbReference type="Gene3D" id="1.20.5.5270">
    <property type="match status" value="1"/>
</dbReference>
<dbReference type="SMART" id="SM00464">
    <property type="entry name" value="LON"/>
    <property type="match status" value="1"/>
</dbReference>
<dbReference type="InterPro" id="IPR020568">
    <property type="entry name" value="Ribosomal_Su5_D2-typ_SF"/>
</dbReference>
<organism evidence="11">
    <name type="scientific">hydrothermal vent metagenome</name>
    <dbReference type="NCBI Taxonomy" id="652676"/>
    <lineage>
        <taxon>unclassified sequences</taxon>
        <taxon>metagenomes</taxon>
        <taxon>ecological metagenomes</taxon>
    </lineage>
</organism>
<evidence type="ECO:0000256" key="4">
    <source>
        <dbReference type="ARBA" id="ARBA00022741"/>
    </source>
</evidence>
<dbReference type="GO" id="GO:0004176">
    <property type="term" value="F:ATP-dependent peptidase activity"/>
    <property type="evidence" value="ECO:0007669"/>
    <property type="project" value="InterPro"/>
</dbReference>
<dbReference type="Gene3D" id="3.40.50.300">
    <property type="entry name" value="P-loop containing nucleotide triphosphate hydrolases"/>
    <property type="match status" value="1"/>
</dbReference>
<dbReference type="CDD" id="cd19500">
    <property type="entry name" value="RecA-like_Lon"/>
    <property type="match status" value="1"/>
</dbReference>
<feature type="non-terminal residue" evidence="11">
    <location>
        <position position="813"/>
    </location>
</feature>
<dbReference type="GO" id="GO:0043565">
    <property type="term" value="F:sequence-specific DNA binding"/>
    <property type="evidence" value="ECO:0007669"/>
    <property type="project" value="InterPro"/>
</dbReference>
<sequence length="813" mass="91210">MSSEEDFGFGQYPDLLDGMPGLENTLFPQRSETADEDGIVEFAFLPLRDIVLFPQMVMPLFIGRERSLTAVKAAIANNENMVVSAQRDTSVTEPAVSDIFELGTEITIGKALKMPDNSTSVLAQGRRRVEIIEFTQWDPYIRVRARIVYEPLEWDRNTEALMRAVLTLFEKTVMLNRNMPEDAYTFAINIDEPGWLADFVASTLNIPIDMRQDVLETFDPGERLQKVSMLLAKELEVLELEDQIHSRVQQEMDRSQREHFLREQMRVIQGELGETDLFTQELTEVDELAAAKELPDAVRAKVNKEIARLKAMPPMSPEVGIIRTYIDWILSLPWLETSEDNLDVAHAAEGLDNDHYGLEKVKDRILEFIAVKKIASDKMRSPILCFVGPPGTGKTSIGRSIADALGREFVRISLGGVRDEAEIRGHRRTYIGAMPGRIIQAMKRAGTRNPLFMLDEIDKLGNDFRGDPSSALLEVLDPEQNYSFADHYLEIDYDLSKILFVTTANYLDTIPHALRDRMEIIEFSGYLEEEKLGICRQFLVKQQLEAHGLSDLGIEFSNEAIQSIVRQYTQEAGVRNLEREVANVCRKIARDVAEERPFPTQITAEEVENRLGAPRFSSEILQDEDQVGIATGAAWTAVGGAIMFIEVNLMPGKGNLILTGQLGDVMQESARAALTYTRSQAEALGIDSGRFEKTDIHIHLPEGAVPKDGPSAGVSLASALISAFTKRPIYRNVSMTGETTLRGRILPVGGIREKALAARRAGITKFILPKKNERDLEDIPEQLRKDIEFVLVEKVNEVVAVAMHSTKPKIRKR</sequence>
<comment type="subcellular location">
    <subcellularLocation>
        <location evidence="1">Cytoplasm</location>
    </subcellularLocation>
</comment>
<evidence type="ECO:0000256" key="3">
    <source>
        <dbReference type="ARBA" id="ARBA00022670"/>
    </source>
</evidence>
<evidence type="ECO:0000256" key="1">
    <source>
        <dbReference type="ARBA" id="ARBA00004496"/>
    </source>
</evidence>
<proteinExistence type="inferred from homology"/>
<dbReference type="HAMAP" id="MF_01973">
    <property type="entry name" value="lon_bact"/>
    <property type="match status" value="1"/>
</dbReference>
<dbReference type="Gene3D" id="1.10.8.60">
    <property type="match status" value="1"/>
</dbReference>
<dbReference type="GO" id="GO:0005737">
    <property type="term" value="C:cytoplasm"/>
    <property type="evidence" value="ECO:0007669"/>
    <property type="project" value="UniProtKB-SubCell"/>
</dbReference>
<dbReference type="Pfam" id="PF22667">
    <property type="entry name" value="Lon_lid"/>
    <property type="match status" value="1"/>
</dbReference>
<dbReference type="EMBL" id="UOEU01000132">
    <property type="protein sequence ID" value="VAW31004.1"/>
    <property type="molecule type" value="Genomic_DNA"/>
</dbReference>
<dbReference type="InterPro" id="IPR008269">
    <property type="entry name" value="Lon_proteolytic"/>
</dbReference>
<keyword evidence="6" id="KW-0720">Serine protease</keyword>
<evidence type="ECO:0000259" key="9">
    <source>
        <dbReference type="PROSITE" id="PS51786"/>
    </source>
</evidence>
<dbReference type="InterPro" id="IPR003111">
    <property type="entry name" value="Lon_prtase_N"/>
</dbReference>
<dbReference type="Pfam" id="PF05362">
    <property type="entry name" value="Lon_C"/>
    <property type="match status" value="1"/>
</dbReference>
<dbReference type="SUPFAM" id="SSF88697">
    <property type="entry name" value="PUA domain-like"/>
    <property type="match status" value="1"/>
</dbReference>
<dbReference type="AlphaFoldDB" id="A0A3B0VH19"/>
<dbReference type="GO" id="GO:0006508">
    <property type="term" value="P:proteolysis"/>
    <property type="evidence" value="ECO:0007669"/>
    <property type="project" value="UniProtKB-KW"/>
</dbReference>
<dbReference type="PANTHER" id="PTHR10046">
    <property type="entry name" value="ATP DEPENDENT LON PROTEASE FAMILY MEMBER"/>
    <property type="match status" value="1"/>
</dbReference>
<evidence type="ECO:0000313" key="11">
    <source>
        <dbReference type="EMBL" id="VAW31004.1"/>
    </source>
</evidence>
<evidence type="ECO:0000259" key="10">
    <source>
        <dbReference type="PROSITE" id="PS51787"/>
    </source>
</evidence>
<name>A0A3B0VH19_9ZZZZ</name>
<dbReference type="InterPro" id="IPR027417">
    <property type="entry name" value="P-loop_NTPase"/>
</dbReference>
<dbReference type="InterPro" id="IPR027065">
    <property type="entry name" value="Lon_Prtase"/>
</dbReference>
<keyword evidence="7" id="KW-0067">ATP-binding</keyword>
<keyword evidence="5 11" id="KW-0378">Hydrolase</keyword>
<accession>A0A3B0VH19</accession>
<dbReference type="Pfam" id="PF00004">
    <property type="entry name" value="AAA"/>
    <property type="match status" value="1"/>
</dbReference>
<dbReference type="GO" id="GO:0016887">
    <property type="term" value="F:ATP hydrolysis activity"/>
    <property type="evidence" value="ECO:0007669"/>
    <property type="project" value="InterPro"/>
</dbReference>
<dbReference type="InterPro" id="IPR003959">
    <property type="entry name" value="ATPase_AAA_core"/>
</dbReference>
<protein>
    <submittedName>
        <fullName evidence="11">ATP-dependent protease La Type I</fullName>
        <ecNumber evidence="11">3.4.21.53</ecNumber>
    </submittedName>
</protein>
<reference evidence="11" key="1">
    <citation type="submission" date="2018-06" db="EMBL/GenBank/DDBJ databases">
        <authorList>
            <person name="Zhirakovskaya E."/>
        </authorList>
    </citation>
    <scope>NUCLEOTIDE SEQUENCE</scope>
</reference>
<dbReference type="PRINTS" id="PR00830">
    <property type="entry name" value="ENDOLAPTASE"/>
</dbReference>
<dbReference type="InterPro" id="IPR027543">
    <property type="entry name" value="Lon_bac"/>
</dbReference>
<dbReference type="Gene3D" id="2.30.130.40">
    <property type="entry name" value="LON domain-like"/>
    <property type="match status" value="1"/>
</dbReference>
<dbReference type="GO" id="GO:0004252">
    <property type="term" value="F:serine-type endopeptidase activity"/>
    <property type="evidence" value="ECO:0007669"/>
    <property type="project" value="UniProtKB-EC"/>
</dbReference>
<keyword evidence="2" id="KW-0963">Cytoplasm</keyword>
<keyword evidence="4" id="KW-0547">Nucleotide-binding</keyword>
<evidence type="ECO:0000256" key="7">
    <source>
        <dbReference type="ARBA" id="ARBA00022840"/>
    </source>
</evidence>
<dbReference type="SMART" id="SM00382">
    <property type="entry name" value="AAA"/>
    <property type="match status" value="1"/>
</dbReference>
<dbReference type="NCBIfam" id="TIGR00763">
    <property type="entry name" value="lon"/>
    <property type="match status" value="1"/>
</dbReference>
<dbReference type="SUPFAM" id="SSF52540">
    <property type="entry name" value="P-loop containing nucleoside triphosphate hydrolases"/>
    <property type="match status" value="1"/>
</dbReference>
<feature type="domain" description="Lon proteolytic" evidence="9">
    <location>
        <begin position="624"/>
        <end position="805"/>
    </location>
</feature>
<dbReference type="InterPro" id="IPR003593">
    <property type="entry name" value="AAA+_ATPase"/>
</dbReference>